<dbReference type="RefSeq" id="WP_096566238.1">
    <property type="nucleotide sequence ID" value="NZ_BJCE01000123.1"/>
</dbReference>
<dbReference type="Proteomes" id="UP000300142">
    <property type="component" value="Unassembled WGS sequence"/>
</dbReference>
<reference evidence="3" key="1">
    <citation type="submission" date="2019-02" db="EMBL/GenBank/DDBJ databases">
        <title>Draft genome sequence of Sphaerospermopsis reniformis NIES-1949.</title>
        <authorList>
            <person name="Yamaguchi H."/>
            <person name="Suzuki S."/>
            <person name="Kawachi M."/>
        </authorList>
    </citation>
    <scope>NUCLEOTIDE SEQUENCE [LARGE SCALE GENOMIC DNA]</scope>
    <source>
        <strain evidence="3">NIES-1949</strain>
    </source>
</reference>
<dbReference type="CDD" id="cd07176">
    <property type="entry name" value="terB"/>
    <property type="match status" value="1"/>
</dbReference>
<keyword evidence="1" id="KW-0175">Coiled coil</keyword>
<proteinExistence type="predicted"/>
<accession>A0A480A4L6</accession>
<keyword evidence="3" id="KW-1185">Reference proteome</keyword>
<sequence length="155" mass="17647">MSKSELVKSKIKTPVKLEPEVAIAIIGLFSASGEDEGIITPEEYPLPEMLEGIELFASYSEEDFDKLTAKVNTLIEEEKVENLIPSAIASLTKKSYRETAYITAILILGMEEDIPESEEDYLFELQEALKISDERAEELIDEIFEEYEEEEEEEE</sequence>
<dbReference type="EMBL" id="BJCE01000123">
    <property type="protein sequence ID" value="GCL38211.1"/>
    <property type="molecule type" value="Genomic_DNA"/>
</dbReference>
<name>A0A480A4L6_9CYAN</name>
<gene>
    <name evidence="2" type="ORF">SR1949_33250</name>
</gene>
<comment type="caution">
    <text evidence="2">The sequence shown here is derived from an EMBL/GenBank/DDBJ whole genome shotgun (WGS) entry which is preliminary data.</text>
</comment>
<dbReference type="AlphaFoldDB" id="A0A480A4L6"/>
<protein>
    <recommendedName>
        <fullName evidence="4">Co-chaperone DjlA N-terminal domain-containing protein</fullName>
    </recommendedName>
</protein>
<evidence type="ECO:0000256" key="1">
    <source>
        <dbReference type="SAM" id="Coils"/>
    </source>
</evidence>
<organism evidence="2 3">
    <name type="scientific">Sphaerospermopsis reniformis</name>
    <dbReference type="NCBI Taxonomy" id="531300"/>
    <lineage>
        <taxon>Bacteria</taxon>
        <taxon>Bacillati</taxon>
        <taxon>Cyanobacteriota</taxon>
        <taxon>Cyanophyceae</taxon>
        <taxon>Nostocales</taxon>
        <taxon>Aphanizomenonaceae</taxon>
        <taxon>Sphaerospermopsis</taxon>
    </lineage>
</organism>
<evidence type="ECO:0000313" key="2">
    <source>
        <dbReference type="EMBL" id="GCL38211.1"/>
    </source>
</evidence>
<feature type="coiled-coil region" evidence="1">
    <location>
        <begin position="122"/>
        <end position="153"/>
    </location>
</feature>
<evidence type="ECO:0008006" key="4">
    <source>
        <dbReference type="Google" id="ProtNLM"/>
    </source>
</evidence>
<evidence type="ECO:0000313" key="3">
    <source>
        <dbReference type="Proteomes" id="UP000300142"/>
    </source>
</evidence>